<name>A0ABY4X4R6_9SPHN</name>
<dbReference type="PANTHER" id="PTHR11061:SF49">
    <property type="entry name" value="23S RRNA (URACIL(1939)-C(5))-METHYLTRANSFERASE RLMD"/>
    <property type="match status" value="1"/>
</dbReference>
<dbReference type="InterPro" id="IPR029063">
    <property type="entry name" value="SAM-dependent_MTases_sf"/>
</dbReference>
<dbReference type="SUPFAM" id="SSF53335">
    <property type="entry name" value="S-adenosyl-L-methionine-dependent methyltransferases"/>
    <property type="match status" value="1"/>
</dbReference>
<reference evidence="7" key="1">
    <citation type="journal article" date="2022" name="Toxins">
        <title>Genomic Analysis of Sphingopyxis sp. USTB-05 for Biodegrading Cyanobacterial Hepatotoxins.</title>
        <authorList>
            <person name="Liu C."/>
            <person name="Xu Q."/>
            <person name="Zhao Z."/>
            <person name="Zhang H."/>
            <person name="Liu X."/>
            <person name="Yin C."/>
            <person name="Liu Y."/>
            <person name="Yan H."/>
        </authorList>
    </citation>
    <scope>NUCLEOTIDE SEQUENCE</scope>
    <source>
        <strain evidence="7">NBD5</strain>
    </source>
</reference>
<feature type="binding site" evidence="4">
    <location>
        <position position="323"/>
    </location>
    <ligand>
        <name>S-adenosyl-L-methionine</name>
        <dbReference type="ChEBI" id="CHEBI:59789"/>
    </ligand>
</feature>
<gene>
    <name evidence="7" type="ORF">LHA26_11185</name>
</gene>
<evidence type="ECO:0000256" key="3">
    <source>
        <dbReference type="ARBA" id="ARBA00022691"/>
    </source>
</evidence>
<dbReference type="EMBL" id="CP084930">
    <property type="protein sequence ID" value="USI71883.1"/>
    <property type="molecule type" value="Genomic_DNA"/>
</dbReference>
<evidence type="ECO:0000313" key="8">
    <source>
        <dbReference type="Proteomes" id="UP001056937"/>
    </source>
</evidence>
<dbReference type="PANTHER" id="PTHR11061">
    <property type="entry name" value="RNA M5U METHYLTRANSFERASE"/>
    <property type="match status" value="1"/>
</dbReference>
<feature type="binding site" evidence="4">
    <location>
        <position position="262"/>
    </location>
    <ligand>
        <name>S-adenosyl-L-methionine</name>
        <dbReference type="ChEBI" id="CHEBI:59789"/>
    </ligand>
</feature>
<protein>
    <submittedName>
        <fullName evidence="7">Class I SAM-dependent RNA methyltransferase</fullName>
    </submittedName>
</protein>
<feature type="active site" evidence="5">
    <location>
        <position position="349"/>
    </location>
</feature>
<feature type="region of interest" description="Disordered" evidence="6">
    <location>
        <begin position="1"/>
        <end position="22"/>
    </location>
</feature>
<evidence type="ECO:0000256" key="4">
    <source>
        <dbReference type="PROSITE-ProRule" id="PRU01024"/>
    </source>
</evidence>
<dbReference type="Gene3D" id="3.40.50.150">
    <property type="entry name" value="Vaccinia Virus protein VP39"/>
    <property type="match status" value="1"/>
</dbReference>
<dbReference type="PROSITE" id="PS01230">
    <property type="entry name" value="TRMA_1"/>
    <property type="match status" value="1"/>
</dbReference>
<keyword evidence="8" id="KW-1185">Reference proteome</keyword>
<dbReference type="GO" id="GO:0032259">
    <property type="term" value="P:methylation"/>
    <property type="evidence" value="ECO:0007669"/>
    <property type="project" value="UniProtKB-KW"/>
</dbReference>
<dbReference type="Proteomes" id="UP001056937">
    <property type="component" value="Chromosome 1"/>
</dbReference>
<dbReference type="InterPro" id="IPR010280">
    <property type="entry name" value="U5_MeTrfase_fam"/>
</dbReference>
<evidence type="ECO:0000256" key="5">
    <source>
        <dbReference type="PROSITE-ProRule" id="PRU10015"/>
    </source>
</evidence>
<feature type="binding site" evidence="4">
    <location>
        <position position="235"/>
    </location>
    <ligand>
        <name>S-adenosyl-L-methionine</name>
        <dbReference type="ChEBI" id="CHEBI:59789"/>
    </ligand>
</feature>
<dbReference type="GO" id="GO:0008168">
    <property type="term" value="F:methyltransferase activity"/>
    <property type="evidence" value="ECO:0007669"/>
    <property type="project" value="UniProtKB-KW"/>
</dbReference>
<comment type="similarity">
    <text evidence="4">Belongs to the class I-like SAM-binding methyltransferase superfamily. RNA M5U methyltransferase family.</text>
</comment>
<evidence type="ECO:0000313" key="7">
    <source>
        <dbReference type="EMBL" id="USI71883.1"/>
    </source>
</evidence>
<dbReference type="PROSITE" id="PS51687">
    <property type="entry name" value="SAM_MT_RNA_M5U"/>
    <property type="match status" value="1"/>
</dbReference>
<dbReference type="Gene3D" id="2.40.50.1070">
    <property type="match status" value="1"/>
</dbReference>
<organism evidence="7 8">
    <name type="scientific">Sphingomonas morindae</name>
    <dbReference type="NCBI Taxonomy" id="1541170"/>
    <lineage>
        <taxon>Bacteria</taxon>
        <taxon>Pseudomonadati</taxon>
        <taxon>Pseudomonadota</taxon>
        <taxon>Alphaproteobacteria</taxon>
        <taxon>Sphingomonadales</taxon>
        <taxon>Sphingomonadaceae</taxon>
        <taxon>Sphingomonas</taxon>
    </lineage>
</organism>
<keyword evidence="3 4" id="KW-0949">S-adenosyl-L-methionine</keyword>
<keyword evidence="1 4" id="KW-0489">Methyltransferase</keyword>
<feature type="binding site" evidence="4">
    <location>
        <position position="280"/>
    </location>
    <ligand>
        <name>S-adenosyl-L-methionine</name>
        <dbReference type="ChEBI" id="CHEBI:59789"/>
    </ligand>
</feature>
<dbReference type="RefSeq" id="WP_252165693.1">
    <property type="nucleotide sequence ID" value="NZ_CP084930.1"/>
</dbReference>
<dbReference type="InterPro" id="IPR030390">
    <property type="entry name" value="MeTrfase_TrmA_AS"/>
</dbReference>
<dbReference type="Pfam" id="PF05958">
    <property type="entry name" value="tRNA_U5-meth_tr"/>
    <property type="match status" value="1"/>
</dbReference>
<evidence type="ECO:0000256" key="6">
    <source>
        <dbReference type="SAM" id="MobiDB-lite"/>
    </source>
</evidence>
<keyword evidence="2 4" id="KW-0808">Transferase</keyword>
<accession>A0ABY4X4R6</accession>
<proteinExistence type="inferred from homology"/>
<sequence length="397" mass="41834">MQRITRLAAQGDGLTEQGSAVPLAAPGDTIDAAGEVRPGPHRAVPPCRHFPQCGGCQLQHVDDGAYADFLVDRVIAALHAQQIDTPAIRAPYLSPPRTRRRAALRAERQGRGVRLGFNEQASRQIVDLAECWILAPPLWALVAPLRTLLATLLPARSVGEVQMTLTDQGVDLRLAGVAAEGLAEAEALTRFAETHRLARIAVDAGHGAETRWEPQPVTVTLGGTAVGFPSGGFLQATADGEAALVAAVREGVGAARTVADLFAGLGTFALALPGRVLAAEGARDALLALKAAGAGRIVADHRDLFRRPYAPAELARFDAVVLDPPRAGAREQVARLAEAPGPRVVYVSCNPATFARDARMLLAGGRRLAWVQPVGQFRWSTHVELVGVFDSPAATPG</sequence>
<evidence type="ECO:0000256" key="1">
    <source>
        <dbReference type="ARBA" id="ARBA00022603"/>
    </source>
</evidence>
<evidence type="ECO:0000256" key="2">
    <source>
        <dbReference type="ARBA" id="ARBA00022679"/>
    </source>
</evidence>
<feature type="active site" description="Nucleophile" evidence="4">
    <location>
        <position position="349"/>
    </location>
</feature>